<feature type="region of interest" description="Disordered" evidence="1">
    <location>
        <begin position="1"/>
        <end position="45"/>
    </location>
</feature>
<dbReference type="InterPro" id="IPR011011">
    <property type="entry name" value="Znf_FYVE_PHD"/>
</dbReference>
<accession>A0ABM4B3M6</accession>
<organism evidence="2 3">
    <name type="scientific">Hydra vulgaris</name>
    <name type="common">Hydra</name>
    <name type="synonym">Hydra attenuata</name>
    <dbReference type="NCBI Taxonomy" id="6087"/>
    <lineage>
        <taxon>Eukaryota</taxon>
        <taxon>Metazoa</taxon>
        <taxon>Cnidaria</taxon>
        <taxon>Hydrozoa</taxon>
        <taxon>Hydroidolina</taxon>
        <taxon>Anthoathecata</taxon>
        <taxon>Aplanulata</taxon>
        <taxon>Hydridae</taxon>
        <taxon>Hydra</taxon>
    </lineage>
</organism>
<reference evidence="2" key="1">
    <citation type="submission" date="2025-05" db="UniProtKB">
        <authorList>
            <consortium name="RefSeq"/>
        </authorList>
    </citation>
    <scope>NUCLEOTIDE SEQUENCE [LARGE SCALE GENOMIC DNA]</scope>
</reference>
<keyword evidence="2" id="KW-1185">Reference proteome</keyword>
<evidence type="ECO:0000313" key="2">
    <source>
        <dbReference type="Proteomes" id="UP001652625"/>
    </source>
</evidence>
<dbReference type="SUPFAM" id="SSF57903">
    <property type="entry name" value="FYVE/PHD zinc finger"/>
    <property type="match status" value="1"/>
</dbReference>
<dbReference type="Proteomes" id="UP001652625">
    <property type="component" value="Chromosome 01"/>
</dbReference>
<protein>
    <submittedName>
        <fullName evidence="3">Uncharacterized protein LOC136075094</fullName>
    </submittedName>
</protein>
<reference evidence="3" key="2">
    <citation type="submission" date="2025-08" db="UniProtKB">
        <authorList>
            <consortium name="RefSeq"/>
        </authorList>
    </citation>
    <scope>IDENTIFICATION</scope>
</reference>
<name>A0ABM4B3M6_HYDVU</name>
<gene>
    <name evidence="3" type="primary">LOC136075094</name>
</gene>
<evidence type="ECO:0000313" key="3">
    <source>
        <dbReference type="RefSeq" id="XP_065643424.1"/>
    </source>
</evidence>
<proteinExistence type="predicted"/>
<dbReference type="GeneID" id="136075094"/>
<feature type="compositionally biased region" description="Basic residues" evidence="1">
    <location>
        <begin position="19"/>
        <end position="32"/>
    </location>
</feature>
<evidence type="ECO:0000256" key="1">
    <source>
        <dbReference type="SAM" id="MobiDB-lite"/>
    </source>
</evidence>
<sequence>MLTDTPVKKALQQAQKAAKEKKQKGSKNKKLFSIKEAGPSNSKTRRIFARKPVKEKCNKKNKDGNEEDVLCLSCFKPFSNSLQGAVWKQCSSCQRWAHVSCVEKDAKGLDYKCLYCC</sequence>
<dbReference type="RefSeq" id="XP_065643424.1">
    <property type="nucleotide sequence ID" value="XM_065787352.1"/>
</dbReference>